<sequence length="91" mass="10552">MVKTCEKCIENQPLKHETLIPDDLPERPRQKNGIDLFHYEGSECLVVVDYFSRFIEVVRLTNLWSETVVDHGKTIFSRHDIPDIVISDKGP</sequence>
<dbReference type="EMBL" id="CP092886">
    <property type="protein sequence ID" value="UYV84550.1"/>
    <property type="molecule type" value="Genomic_DNA"/>
</dbReference>
<organism evidence="2 3">
    <name type="scientific">Cordylochernes scorpioides</name>
    <dbReference type="NCBI Taxonomy" id="51811"/>
    <lineage>
        <taxon>Eukaryota</taxon>
        <taxon>Metazoa</taxon>
        <taxon>Ecdysozoa</taxon>
        <taxon>Arthropoda</taxon>
        <taxon>Chelicerata</taxon>
        <taxon>Arachnida</taxon>
        <taxon>Pseudoscorpiones</taxon>
        <taxon>Cheliferoidea</taxon>
        <taxon>Chernetidae</taxon>
        <taxon>Cordylochernes</taxon>
    </lineage>
</organism>
<proteinExistence type="predicted"/>
<evidence type="ECO:0000313" key="3">
    <source>
        <dbReference type="Proteomes" id="UP001235939"/>
    </source>
</evidence>
<dbReference type="SUPFAM" id="SSF53098">
    <property type="entry name" value="Ribonuclease H-like"/>
    <property type="match status" value="1"/>
</dbReference>
<reference evidence="2 3" key="1">
    <citation type="submission" date="2022-03" db="EMBL/GenBank/DDBJ databases">
        <title>A chromosomal length assembly of Cordylochernes scorpioides.</title>
        <authorList>
            <person name="Zeh D."/>
            <person name="Zeh J."/>
        </authorList>
    </citation>
    <scope>NUCLEOTIDE SEQUENCE [LARGE SCALE GENOMIC DNA]</scope>
    <source>
        <strain evidence="2">IN4F17</strain>
        <tissue evidence="2">Whole Body</tissue>
    </source>
</reference>
<dbReference type="InterPro" id="IPR001584">
    <property type="entry name" value="Integrase_cat-core"/>
</dbReference>
<feature type="domain" description="Integrase catalytic" evidence="1">
    <location>
        <begin position="24"/>
        <end position="91"/>
    </location>
</feature>
<evidence type="ECO:0000259" key="1">
    <source>
        <dbReference type="PROSITE" id="PS50994"/>
    </source>
</evidence>
<name>A0ABY6LTI1_9ARAC</name>
<dbReference type="InterPro" id="IPR012337">
    <property type="entry name" value="RNaseH-like_sf"/>
</dbReference>
<dbReference type="InterPro" id="IPR036397">
    <property type="entry name" value="RNaseH_sf"/>
</dbReference>
<dbReference type="InterPro" id="IPR050951">
    <property type="entry name" value="Retrovirus_Pol_polyprotein"/>
</dbReference>
<dbReference type="PANTHER" id="PTHR37984">
    <property type="entry name" value="PROTEIN CBG26694"/>
    <property type="match status" value="1"/>
</dbReference>
<dbReference type="Gene3D" id="3.30.420.10">
    <property type="entry name" value="Ribonuclease H-like superfamily/Ribonuclease H"/>
    <property type="match status" value="1"/>
</dbReference>
<gene>
    <name evidence="2" type="ORF">LAZ67_X002593</name>
</gene>
<dbReference type="Proteomes" id="UP001235939">
    <property type="component" value="Chromosome X"/>
</dbReference>
<evidence type="ECO:0000313" key="2">
    <source>
        <dbReference type="EMBL" id="UYV84550.1"/>
    </source>
</evidence>
<dbReference type="PANTHER" id="PTHR37984:SF5">
    <property type="entry name" value="PROTEIN NYNRIN-LIKE"/>
    <property type="match status" value="1"/>
</dbReference>
<keyword evidence="3" id="KW-1185">Reference proteome</keyword>
<dbReference type="PROSITE" id="PS50994">
    <property type="entry name" value="INTEGRASE"/>
    <property type="match status" value="1"/>
</dbReference>
<protein>
    <submittedName>
        <fullName evidence="2">K02A2.6-like</fullName>
    </submittedName>
</protein>
<accession>A0ABY6LTI1</accession>